<dbReference type="OrthoDB" id="5971912at2759"/>
<evidence type="ECO:0000313" key="2">
    <source>
        <dbReference type="Proteomes" id="UP000324222"/>
    </source>
</evidence>
<protein>
    <submittedName>
        <fullName evidence="1">Uncharacterized protein</fullName>
    </submittedName>
</protein>
<keyword evidence="2" id="KW-1185">Reference proteome</keyword>
<proteinExistence type="predicted"/>
<name>A0A5B7J5R9_PORTR</name>
<evidence type="ECO:0000313" key="1">
    <source>
        <dbReference type="EMBL" id="MPC87794.1"/>
    </source>
</evidence>
<sequence length="78" mass="9182">MLSWLARRESESVYHRLLKELSLEDHDTLKSWTRLDKDQYHRLLELVTPLIAKSDIKMRKAVTAGERLTLTLRYLATG</sequence>
<dbReference type="AlphaFoldDB" id="A0A5B7J5R9"/>
<reference evidence="1 2" key="1">
    <citation type="submission" date="2019-05" db="EMBL/GenBank/DDBJ databases">
        <title>Another draft genome of Portunus trituberculatus and its Hox gene families provides insights of decapod evolution.</title>
        <authorList>
            <person name="Jeong J.-H."/>
            <person name="Song I."/>
            <person name="Kim S."/>
            <person name="Choi T."/>
            <person name="Kim D."/>
            <person name="Ryu S."/>
            <person name="Kim W."/>
        </authorList>
    </citation>
    <scope>NUCLEOTIDE SEQUENCE [LARGE SCALE GENOMIC DNA]</scope>
    <source>
        <tissue evidence="1">Muscle</tissue>
    </source>
</reference>
<accession>A0A5B7J5R9</accession>
<comment type="caution">
    <text evidence="1">The sequence shown here is derived from an EMBL/GenBank/DDBJ whole genome shotgun (WGS) entry which is preliminary data.</text>
</comment>
<organism evidence="1 2">
    <name type="scientific">Portunus trituberculatus</name>
    <name type="common">Swimming crab</name>
    <name type="synonym">Neptunus trituberculatus</name>
    <dbReference type="NCBI Taxonomy" id="210409"/>
    <lineage>
        <taxon>Eukaryota</taxon>
        <taxon>Metazoa</taxon>
        <taxon>Ecdysozoa</taxon>
        <taxon>Arthropoda</taxon>
        <taxon>Crustacea</taxon>
        <taxon>Multicrustacea</taxon>
        <taxon>Malacostraca</taxon>
        <taxon>Eumalacostraca</taxon>
        <taxon>Eucarida</taxon>
        <taxon>Decapoda</taxon>
        <taxon>Pleocyemata</taxon>
        <taxon>Brachyura</taxon>
        <taxon>Eubrachyura</taxon>
        <taxon>Portunoidea</taxon>
        <taxon>Portunidae</taxon>
        <taxon>Portuninae</taxon>
        <taxon>Portunus</taxon>
    </lineage>
</organism>
<gene>
    <name evidence="1" type="ORF">E2C01_082668</name>
</gene>
<dbReference type="Proteomes" id="UP000324222">
    <property type="component" value="Unassembled WGS sequence"/>
</dbReference>
<dbReference type="EMBL" id="VSRR010075615">
    <property type="protein sequence ID" value="MPC87794.1"/>
    <property type="molecule type" value="Genomic_DNA"/>
</dbReference>